<sequence length="157" mass="17708">MEDLTENNSNPLKIWSFNGGQRPNGIPLAGYHLGAQDVFCFPSKISYWDITLILLSKGFDFSVGKEKITAMCPVYGEEGTLLLPRIRQMIKTENTGKCNRNIISISTDEMLVFSWVNMLEKDEASISFQQNLFKVLLFLSQEKEGILLDIHILASTS</sequence>
<proteinExistence type="predicted"/>
<comment type="caution">
    <text evidence="1">The sequence shown here is derived from an EMBL/GenBank/DDBJ whole genome shotgun (WGS) entry which is preliminary data.</text>
</comment>
<keyword evidence="2" id="KW-1185">Reference proteome</keyword>
<reference evidence="1 2" key="1">
    <citation type="journal article" date="2014" name="Genome Biol. Evol.">
        <title>The genome of the myxosporean Thelohanellus kitauei shows adaptations to nutrient acquisition within its fish host.</title>
        <authorList>
            <person name="Yang Y."/>
            <person name="Xiong J."/>
            <person name="Zhou Z."/>
            <person name="Huo F."/>
            <person name="Miao W."/>
            <person name="Ran C."/>
            <person name="Liu Y."/>
            <person name="Zhang J."/>
            <person name="Feng J."/>
            <person name="Wang M."/>
            <person name="Wang M."/>
            <person name="Wang L."/>
            <person name="Yao B."/>
        </authorList>
    </citation>
    <scope>NUCLEOTIDE SEQUENCE [LARGE SCALE GENOMIC DNA]</scope>
    <source>
        <strain evidence="1">Wuqing</strain>
    </source>
</reference>
<dbReference type="EMBL" id="JWZT01002870">
    <property type="protein sequence ID" value="KII68377.1"/>
    <property type="molecule type" value="Genomic_DNA"/>
</dbReference>
<evidence type="ECO:0000313" key="1">
    <source>
        <dbReference type="EMBL" id="KII68377.1"/>
    </source>
</evidence>
<evidence type="ECO:0000313" key="2">
    <source>
        <dbReference type="Proteomes" id="UP000031668"/>
    </source>
</evidence>
<name>A0A0C2N385_THEKT</name>
<organism evidence="1 2">
    <name type="scientific">Thelohanellus kitauei</name>
    <name type="common">Myxosporean</name>
    <dbReference type="NCBI Taxonomy" id="669202"/>
    <lineage>
        <taxon>Eukaryota</taxon>
        <taxon>Metazoa</taxon>
        <taxon>Cnidaria</taxon>
        <taxon>Myxozoa</taxon>
        <taxon>Myxosporea</taxon>
        <taxon>Bivalvulida</taxon>
        <taxon>Platysporina</taxon>
        <taxon>Myxobolidae</taxon>
        <taxon>Thelohanellus</taxon>
    </lineage>
</organism>
<dbReference type="Proteomes" id="UP000031668">
    <property type="component" value="Unassembled WGS sequence"/>
</dbReference>
<dbReference type="AlphaFoldDB" id="A0A0C2N385"/>
<accession>A0A0C2N385</accession>
<protein>
    <submittedName>
        <fullName evidence="1">Uncharacterized protein</fullName>
    </submittedName>
</protein>
<gene>
    <name evidence="1" type="ORF">RF11_06824</name>
</gene>